<dbReference type="PROSITE" id="PS51147">
    <property type="entry name" value="PFTA"/>
    <property type="match status" value="2"/>
</dbReference>
<evidence type="ECO:0000256" key="13">
    <source>
        <dbReference type="ARBA" id="ARBA00043219"/>
    </source>
</evidence>
<evidence type="ECO:0000256" key="12">
    <source>
        <dbReference type="ARBA" id="ARBA00043086"/>
    </source>
</evidence>
<dbReference type="Gene3D" id="1.25.40.120">
    <property type="entry name" value="Protein prenylyltransferase"/>
    <property type="match status" value="1"/>
</dbReference>
<keyword evidence="6" id="KW-0808">Transferase</keyword>
<dbReference type="GO" id="GO:0004660">
    <property type="term" value="F:protein farnesyltransferase activity"/>
    <property type="evidence" value="ECO:0007669"/>
    <property type="project" value="UniProtKB-EC"/>
</dbReference>
<reference evidence="15" key="1">
    <citation type="submission" date="2022-08" db="EMBL/GenBank/DDBJ databases">
        <title>Novel sulphate-reducing endosymbionts in the free-living metamonad Anaeramoeba.</title>
        <authorList>
            <person name="Jerlstrom-Hultqvist J."/>
            <person name="Cepicka I."/>
            <person name="Gallot-Lavallee L."/>
            <person name="Salas-Leiva D."/>
            <person name="Curtis B.A."/>
            <person name="Zahonova K."/>
            <person name="Pipaliya S."/>
            <person name="Dacks J."/>
            <person name="Roger A.J."/>
        </authorList>
    </citation>
    <scope>NUCLEOTIDE SEQUENCE</scope>
    <source>
        <strain evidence="15">Busselton2</strain>
    </source>
</reference>
<protein>
    <recommendedName>
        <fullName evidence="9">Protein farnesyltransferase/geranylgeranyltransferase type-1 subunit alpha</fullName>
        <ecNumber evidence="4">2.5.1.58</ecNumber>
        <ecNumber evidence="3">2.5.1.59</ecNumber>
    </recommendedName>
    <alternativeName>
        <fullName evidence="12">CAAX farnesyltransferase subunit alpha</fullName>
    </alternativeName>
    <alternativeName>
        <fullName evidence="11">FTase-alpha</fullName>
    </alternativeName>
    <alternativeName>
        <fullName evidence="10">Ras proteins prenyltransferase subunit alpha</fullName>
    </alternativeName>
    <alternativeName>
        <fullName evidence="13">Type I protein geranyl-geranyltransferase subunit alpha</fullName>
    </alternativeName>
</protein>
<keyword evidence="5" id="KW-0637">Prenyltransferase</keyword>
<evidence type="ECO:0000256" key="2">
    <source>
        <dbReference type="ARBA" id="ARBA00006734"/>
    </source>
</evidence>
<dbReference type="PANTHER" id="PTHR11129">
    <property type="entry name" value="PROTEIN FARNESYLTRANSFERASE ALPHA SUBUNIT/RAB GERANYLGERANYL TRANSFERASE ALPHA SUBUNIT"/>
    <property type="match status" value="1"/>
</dbReference>
<evidence type="ECO:0000256" key="4">
    <source>
        <dbReference type="ARBA" id="ARBA00012702"/>
    </source>
</evidence>
<sequence>MTENQKILQKREEELDSDEEQNLLQKPKWVPISKRKEWEDVEPITQKDGPKPPCVVNYSDRYKETMNYFRAVLRSEEISERTLKLSKELLMLSPSYSVAYEFRRNCLFALNGNLKNELFLIEKLLDRLPKNYQLWHHRMKCVEKLNDYSNEMDFLARMMLGDAKNYHVWVYRIWLVKHFQLWDNELEFIEGELEKDHLNNSFWNYRYYVVRKSKTIPLETIYEQEFEFVFGHITKSVNNESPWVYIMNFIKILNKEQLKVLHDKVDELRKRHRHSMWPLFCLFTLYTKYLITEENLDNALTFAKYLGERYDQTRKKYWEKQIKIVEKLKQNL</sequence>
<evidence type="ECO:0000313" key="15">
    <source>
        <dbReference type="EMBL" id="KAJ3449885.1"/>
    </source>
</evidence>
<comment type="cofactor">
    <cofactor evidence="1">
        <name>Mg(2+)</name>
        <dbReference type="ChEBI" id="CHEBI:18420"/>
    </cofactor>
</comment>
<evidence type="ECO:0000256" key="5">
    <source>
        <dbReference type="ARBA" id="ARBA00022602"/>
    </source>
</evidence>
<evidence type="ECO:0000256" key="10">
    <source>
        <dbReference type="ARBA" id="ARBA00041392"/>
    </source>
</evidence>
<name>A0AAV8A8A3_9EUKA</name>
<dbReference type="Pfam" id="PF01239">
    <property type="entry name" value="PPTA"/>
    <property type="match status" value="2"/>
</dbReference>
<dbReference type="SUPFAM" id="SSF48439">
    <property type="entry name" value="Protein prenylyltransferase"/>
    <property type="match status" value="1"/>
</dbReference>
<dbReference type="GO" id="GO:0005965">
    <property type="term" value="C:protein farnesyltransferase complex"/>
    <property type="evidence" value="ECO:0007669"/>
    <property type="project" value="TreeGrafter"/>
</dbReference>
<evidence type="ECO:0000256" key="3">
    <source>
        <dbReference type="ARBA" id="ARBA00012700"/>
    </source>
</evidence>
<keyword evidence="7" id="KW-0677">Repeat</keyword>
<evidence type="ECO:0000256" key="9">
    <source>
        <dbReference type="ARBA" id="ARBA00040965"/>
    </source>
</evidence>
<evidence type="ECO:0000313" key="16">
    <source>
        <dbReference type="Proteomes" id="UP001146793"/>
    </source>
</evidence>
<dbReference type="GO" id="GO:0004662">
    <property type="term" value="F:CAAX-protein geranylgeranyltransferase activity"/>
    <property type="evidence" value="ECO:0007669"/>
    <property type="project" value="UniProtKB-EC"/>
</dbReference>
<evidence type="ECO:0000256" key="7">
    <source>
        <dbReference type="ARBA" id="ARBA00022737"/>
    </source>
</evidence>
<keyword evidence="8" id="KW-0460">Magnesium</keyword>
<feature type="region of interest" description="Disordered" evidence="14">
    <location>
        <begin position="1"/>
        <end position="22"/>
    </location>
</feature>
<comment type="caution">
    <text evidence="15">The sequence shown here is derived from an EMBL/GenBank/DDBJ whole genome shotgun (WGS) entry which is preliminary data.</text>
</comment>
<comment type="similarity">
    <text evidence="2">Belongs to the protein prenyltransferase subunit alpha family.</text>
</comment>
<accession>A0AAV8A8A3</accession>
<dbReference type="GO" id="GO:0005953">
    <property type="term" value="C:CAAX-protein geranylgeranyltransferase complex"/>
    <property type="evidence" value="ECO:0007669"/>
    <property type="project" value="TreeGrafter"/>
</dbReference>
<evidence type="ECO:0000256" key="8">
    <source>
        <dbReference type="ARBA" id="ARBA00022842"/>
    </source>
</evidence>
<dbReference type="Proteomes" id="UP001146793">
    <property type="component" value="Unassembled WGS sequence"/>
</dbReference>
<dbReference type="EC" id="2.5.1.58" evidence="4"/>
<evidence type="ECO:0000256" key="14">
    <source>
        <dbReference type="SAM" id="MobiDB-lite"/>
    </source>
</evidence>
<gene>
    <name evidence="15" type="ORF">M0812_06045</name>
</gene>
<dbReference type="EC" id="2.5.1.59" evidence="3"/>
<organism evidence="15 16">
    <name type="scientific">Anaeramoeba flamelloides</name>
    <dbReference type="NCBI Taxonomy" id="1746091"/>
    <lineage>
        <taxon>Eukaryota</taxon>
        <taxon>Metamonada</taxon>
        <taxon>Anaeramoebidae</taxon>
        <taxon>Anaeramoeba</taxon>
    </lineage>
</organism>
<dbReference type="EMBL" id="JANTQA010000012">
    <property type="protein sequence ID" value="KAJ3449885.1"/>
    <property type="molecule type" value="Genomic_DNA"/>
</dbReference>
<dbReference type="PANTHER" id="PTHR11129:SF1">
    <property type="entry name" value="PROTEIN FARNESYLTRANSFERASE_GERANYLGERANYLTRANSFERASE TYPE-1 SUBUNIT ALPHA"/>
    <property type="match status" value="1"/>
</dbReference>
<dbReference type="AlphaFoldDB" id="A0AAV8A8A3"/>
<evidence type="ECO:0000256" key="11">
    <source>
        <dbReference type="ARBA" id="ARBA00042436"/>
    </source>
</evidence>
<evidence type="ECO:0000256" key="1">
    <source>
        <dbReference type="ARBA" id="ARBA00001946"/>
    </source>
</evidence>
<proteinExistence type="inferred from homology"/>
<evidence type="ECO:0000256" key="6">
    <source>
        <dbReference type="ARBA" id="ARBA00022679"/>
    </source>
</evidence>
<dbReference type="InterPro" id="IPR002088">
    <property type="entry name" value="Prenyl_trans_a"/>
</dbReference>